<sequence length="277" mass="30446">MKLIKVADYNEMSRIAADYVIDKLHRNPQIKLGMATGDTPKGLYRELISDHVMNGTSYKHVQTFNLDEYIGLSGRDYQSYRYYMDTRLFDHIDIDKKNTHLPKGDAVDEFAEAEAYEKLIQDSGKVDLQILGLGGNGHIGFNEPGTPFDSTTHVVELTLATRTANAKFFGSLDLVPNRAITMGISTIMGSEEILLLVSGAAKSTALSRLVLREIDEGFPASILKTHQNATIIADEAALQYLDSVVFGSVPAHDAIHGGRNADIAGFWSLDVPVQDTI</sequence>
<reference evidence="5 6" key="1">
    <citation type="submission" date="2018-10" db="EMBL/GenBank/DDBJ databases">
        <title>Genomic Encyclopedia of Type Strains, Phase IV (KMG-IV): sequencing the most valuable type-strain genomes for metagenomic binning, comparative biology and taxonomic classification.</title>
        <authorList>
            <person name="Goeker M."/>
        </authorList>
    </citation>
    <scope>NUCLEOTIDE SEQUENCE [LARGE SCALE GENOMIC DNA]</scope>
    <source>
        <strain evidence="5 6">DSM 20549</strain>
    </source>
</reference>
<organism evidence="5 6">
    <name type="scientific">Planococcus citreus</name>
    <dbReference type="NCBI Taxonomy" id="1373"/>
    <lineage>
        <taxon>Bacteria</taxon>
        <taxon>Bacillati</taxon>
        <taxon>Bacillota</taxon>
        <taxon>Bacilli</taxon>
        <taxon>Bacillales</taxon>
        <taxon>Caryophanaceae</taxon>
        <taxon>Planococcus</taxon>
    </lineage>
</organism>
<keyword evidence="1 3" id="KW-0378">Hydrolase</keyword>
<comment type="caution">
    <text evidence="3">Lacks conserved residue(s) required for the propagation of feature annotation.</text>
</comment>
<comment type="function">
    <text evidence="3">Catalyzes the reversible isomerization-deamination of glucosamine 6-phosphate (GlcN6P) to form fructose 6-phosphate (Fru6P) and ammonium ion.</text>
</comment>
<keyword evidence="2 3" id="KW-0119">Carbohydrate metabolism</keyword>
<dbReference type="GO" id="GO:0042802">
    <property type="term" value="F:identical protein binding"/>
    <property type="evidence" value="ECO:0007669"/>
    <property type="project" value="TreeGrafter"/>
</dbReference>
<comment type="catalytic activity">
    <reaction evidence="3">
        <text>alpha-D-glucosamine 6-phosphate + H2O = beta-D-fructose 6-phosphate + NH4(+)</text>
        <dbReference type="Rhea" id="RHEA:12172"/>
        <dbReference type="ChEBI" id="CHEBI:15377"/>
        <dbReference type="ChEBI" id="CHEBI:28938"/>
        <dbReference type="ChEBI" id="CHEBI:57634"/>
        <dbReference type="ChEBI" id="CHEBI:75989"/>
        <dbReference type="EC" id="3.5.99.6"/>
    </reaction>
</comment>
<dbReference type="RefSeq" id="WP_121298105.1">
    <property type="nucleotide sequence ID" value="NZ_QBEW01000068.1"/>
</dbReference>
<dbReference type="InterPro" id="IPR037171">
    <property type="entry name" value="NagB/RpiA_transferase-like"/>
</dbReference>
<dbReference type="GO" id="GO:0019262">
    <property type="term" value="P:N-acetylneuraminate catabolic process"/>
    <property type="evidence" value="ECO:0007669"/>
    <property type="project" value="UniProtKB-UniRule"/>
</dbReference>
<comment type="similarity">
    <text evidence="3">Belongs to the glucosamine/galactosamine-6-phosphate isomerase family. NagB subfamily.</text>
</comment>
<evidence type="ECO:0000259" key="4">
    <source>
        <dbReference type="Pfam" id="PF01182"/>
    </source>
</evidence>
<dbReference type="GO" id="GO:0004342">
    <property type="term" value="F:glucosamine-6-phosphate deaminase activity"/>
    <property type="evidence" value="ECO:0007669"/>
    <property type="project" value="UniProtKB-UniRule"/>
</dbReference>
<dbReference type="InterPro" id="IPR018321">
    <property type="entry name" value="Glucosamine6P_isomerase_CS"/>
</dbReference>
<feature type="active site" description="For ring-opening step" evidence="3">
    <location>
        <position position="136"/>
    </location>
</feature>
<accession>A0A497YI03</accession>
<dbReference type="Proteomes" id="UP000280791">
    <property type="component" value="Unassembled WGS sequence"/>
</dbReference>
<proteinExistence type="inferred from homology"/>
<evidence type="ECO:0000256" key="2">
    <source>
        <dbReference type="ARBA" id="ARBA00023277"/>
    </source>
</evidence>
<dbReference type="GO" id="GO:0006046">
    <property type="term" value="P:N-acetylglucosamine catabolic process"/>
    <property type="evidence" value="ECO:0007669"/>
    <property type="project" value="UniProtKB-UniRule"/>
</dbReference>
<dbReference type="SUPFAM" id="SSF100950">
    <property type="entry name" value="NagB/RpiA/CoA transferase-like"/>
    <property type="match status" value="1"/>
</dbReference>
<dbReference type="EC" id="3.5.99.6" evidence="3"/>
<dbReference type="HAMAP" id="MF_01241">
    <property type="entry name" value="GlcN6P_deamin"/>
    <property type="match status" value="1"/>
</dbReference>
<dbReference type="PROSITE" id="PS01161">
    <property type="entry name" value="GLC_GALNAC_ISOMERASE"/>
    <property type="match status" value="1"/>
</dbReference>
<dbReference type="InterPro" id="IPR006148">
    <property type="entry name" value="Glc/Gal-6P_isomerase"/>
</dbReference>
<comment type="pathway">
    <text evidence="3">Amino-sugar metabolism; N-acetylneuraminate degradation; D-fructose 6-phosphate from N-acetylneuraminate: step 5/5.</text>
</comment>
<dbReference type="OrthoDB" id="9791139at2"/>
<dbReference type="GO" id="GO:0005737">
    <property type="term" value="C:cytoplasm"/>
    <property type="evidence" value="ECO:0007669"/>
    <property type="project" value="TreeGrafter"/>
</dbReference>
<gene>
    <name evidence="3" type="primary">nagB</name>
    <name evidence="5" type="ORF">DFR62_0752</name>
</gene>
<dbReference type="Gene3D" id="3.40.50.1360">
    <property type="match status" value="1"/>
</dbReference>
<dbReference type="AlphaFoldDB" id="A0A497YI03"/>
<dbReference type="GO" id="GO:0005975">
    <property type="term" value="P:carbohydrate metabolic process"/>
    <property type="evidence" value="ECO:0007669"/>
    <property type="project" value="InterPro"/>
</dbReference>
<dbReference type="CDD" id="cd01399">
    <property type="entry name" value="GlcN6P_deaminase"/>
    <property type="match status" value="1"/>
</dbReference>
<feature type="domain" description="Glucosamine/galactosamine-6-phosphate isomerase" evidence="4">
    <location>
        <begin position="19"/>
        <end position="230"/>
    </location>
</feature>
<protein>
    <recommendedName>
        <fullName evidence="3">Glucosamine-6-phosphate deaminase</fullName>
        <ecNumber evidence="3">3.5.99.6</ecNumber>
    </recommendedName>
    <alternativeName>
        <fullName evidence="3">GlcN6P deaminase</fullName>
        <shortName evidence="3">GNPDA</shortName>
    </alternativeName>
    <alternativeName>
        <fullName evidence="3">Glucosamine-6-phosphate isomerase</fullName>
    </alternativeName>
</protein>
<evidence type="ECO:0000313" key="5">
    <source>
        <dbReference type="EMBL" id="RLJ90608.1"/>
    </source>
</evidence>
<evidence type="ECO:0000313" key="6">
    <source>
        <dbReference type="Proteomes" id="UP000280791"/>
    </source>
</evidence>
<dbReference type="NCBIfam" id="TIGR00502">
    <property type="entry name" value="nagB"/>
    <property type="match status" value="1"/>
</dbReference>
<evidence type="ECO:0000256" key="1">
    <source>
        <dbReference type="ARBA" id="ARBA00022801"/>
    </source>
</evidence>
<dbReference type="Pfam" id="PF01182">
    <property type="entry name" value="Glucosamine_iso"/>
    <property type="match status" value="1"/>
</dbReference>
<dbReference type="UniPathway" id="UPA00629">
    <property type="reaction ID" value="UER00684"/>
</dbReference>
<name>A0A497YI03_9BACL</name>
<evidence type="ECO:0000256" key="3">
    <source>
        <dbReference type="HAMAP-Rule" id="MF_01241"/>
    </source>
</evidence>
<feature type="active site" description="Proton acceptor; for ring-opening step" evidence="3">
    <location>
        <position position="138"/>
    </location>
</feature>
<dbReference type="EMBL" id="RCCP01000001">
    <property type="protein sequence ID" value="RLJ90608.1"/>
    <property type="molecule type" value="Genomic_DNA"/>
</dbReference>
<comment type="caution">
    <text evidence="5">The sequence shown here is derived from an EMBL/GenBank/DDBJ whole genome shotgun (WGS) entry which is preliminary data.</text>
</comment>
<keyword evidence="6" id="KW-1185">Reference proteome</keyword>
<dbReference type="PANTHER" id="PTHR11280:SF5">
    <property type="entry name" value="GLUCOSAMINE-6-PHOSPHATE ISOMERASE"/>
    <property type="match status" value="1"/>
</dbReference>
<dbReference type="GO" id="GO:0006043">
    <property type="term" value="P:glucosamine catabolic process"/>
    <property type="evidence" value="ECO:0007669"/>
    <property type="project" value="TreeGrafter"/>
</dbReference>
<feature type="active site" description="Proton acceptor; for enolization step" evidence="3">
    <location>
        <position position="67"/>
    </location>
</feature>
<dbReference type="InterPro" id="IPR004547">
    <property type="entry name" value="Glucosamine6P_isomerase"/>
</dbReference>
<dbReference type="PANTHER" id="PTHR11280">
    <property type="entry name" value="GLUCOSAMINE-6-PHOSPHATE ISOMERASE"/>
    <property type="match status" value="1"/>
</dbReference>
<feature type="active site" description="For ring-opening step" evidence="3">
    <location>
        <position position="143"/>
    </location>
</feature>